<gene>
    <name evidence="3" type="ORF">K466DRAFT_455852</name>
</gene>
<dbReference type="InterPro" id="IPR008271">
    <property type="entry name" value="Ser/Thr_kinase_AS"/>
</dbReference>
<keyword evidence="3" id="KW-0808">Transferase</keyword>
<name>A0A5C3PCA4_9APHY</name>
<evidence type="ECO:0000259" key="2">
    <source>
        <dbReference type="PROSITE" id="PS50011"/>
    </source>
</evidence>
<evidence type="ECO:0000313" key="3">
    <source>
        <dbReference type="EMBL" id="TFK86238.1"/>
    </source>
</evidence>
<dbReference type="InterPro" id="IPR050235">
    <property type="entry name" value="CK1_Ser-Thr_kinase"/>
</dbReference>
<dbReference type="GO" id="GO:0005524">
    <property type="term" value="F:ATP binding"/>
    <property type="evidence" value="ECO:0007669"/>
    <property type="project" value="InterPro"/>
</dbReference>
<dbReference type="EC" id="2.7.11.1" evidence="1"/>
<dbReference type="STRING" id="1314778.A0A5C3PCA4"/>
<dbReference type="PROSITE" id="PS00108">
    <property type="entry name" value="PROTEIN_KINASE_ST"/>
    <property type="match status" value="1"/>
</dbReference>
<keyword evidence="3" id="KW-0418">Kinase</keyword>
<feature type="non-terminal residue" evidence="3">
    <location>
        <position position="1"/>
    </location>
</feature>
<sequence length="119" mass="13611">YIHSRGIVHCDIKPGNLMLGSDASEPSRVRFIDFALCRPYKNLDTAEHLPDKGTSHFLGSRLFISLNGHLHHSSSRRDDIEAMSYTLLALVVSRLPWKARLQRRPSSRRLCDLKKQWSG</sequence>
<dbReference type="PROSITE" id="PS50011">
    <property type="entry name" value="PROTEIN_KINASE_DOM"/>
    <property type="match status" value="1"/>
</dbReference>
<evidence type="ECO:0000256" key="1">
    <source>
        <dbReference type="ARBA" id="ARBA00012513"/>
    </source>
</evidence>
<dbReference type="SUPFAM" id="SSF56112">
    <property type="entry name" value="Protein kinase-like (PK-like)"/>
    <property type="match status" value="1"/>
</dbReference>
<feature type="non-terminal residue" evidence="3">
    <location>
        <position position="119"/>
    </location>
</feature>
<dbReference type="InterPro" id="IPR000719">
    <property type="entry name" value="Prot_kinase_dom"/>
</dbReference>
<dbReference type="InParanoid" id="A0A5C3PCA4"/>
<reference evidence="3 4" key="1">
    <citation type="journal article" date="2019" name="Nat. Ecol. Evol.">
        <title>Megaphylogeny resolves global patterns of mushroom evolution.</title>
        <authorList>
            <person name="Varga T."/>
            <person name="Krizsan K."/>
            <person name="Foldi C."/>
            <person name="Dima B."/>
            <person name="Sanchez-Garcia M."/>
            <person name="Sanchez-Ramirez S."/>
            <person name="Szollosi G.J."/>
            <person name="Szarkandi J.G."/>
            <person name="Papp V."/>
            <person name="Albert L."/>
            <person name="Andreopoulos W."/>
            <person name="Angelini C."/>
            <person name="Antonin V."/>
            <person name="Barry K.W."/>
            <person name="Bougher N.L."/>
            <person name="Buchanan P."/>
            <person name="Buyck B."/>
            <person name="Bense V."/>
            <person name="Catcheside P."/>
            <person name="Chovatia M."/>
            <person name="Cooper J."/>
            <person name="Damon W."/>
            <person name="Desjardin D."/>
            <person name="Finy P."/>
            <person name="Geml J."/>
            <person name="Haridas S."/>
            <person name="Hughes K."/>
            <person name="Justo A."/>
            <person name="Karasinski D."/>
            <person name="Kautmanova I."/>
            <person name="Kiss B."/>
            <person name="Kocsube S."/>
            <person name="Kotiranta H."/>
            <person name="LaButti K.M."/>
            <person name="Lechner B.E."/>
            <person name="Liimatainen K."/>
            <person name="Lipzen A."/>
            <person name="Lukacs Z."/>
            <person name="Mihaltcheva S."/>
            <person name="Morgado L.N."/>
            <person name="Niskanen T."/>
            <person name="Noordeloos M.E."/>
            <person name="Ohm R.A."/>
            <person name="Ortiz-Santana B."/>
            <person name="Ovrebo C."/>
            <person name="Racz N."/>
            <person name="Riley R."/>
            <person name="Savchenko A."/>
            <person name="Shiryaev A."/>
            <person name="Soop K."/>
            <person name="Spirin V."/>
            <person name="Szebenyi C."/>
            <person name="Tomsovsky M."/>
            <person name="Tulloss R.E."/>
            <person name="Uehling J."/>
            <person name="Grigoriev I.V."/>
            <person name="Vagvolgyi C."/>
            <person name="Papp T."/>
            <person name="Martin F.M."/>
            <person name="Miettinen O."/>
            <person name="Hibbett D.S."/>
            <person name="Nagy L.G."/>
        </authorList>
    </citation>
    <scope>NUCLEOTIDE SEQUENCE [LARGE SCALE GENOMIC DNA]</scope>
    <source>
        <strain evidence="3 4">HHB13444</strain>
    </source>
</reference>
<organism evidence="3 4">
    <name type="scientific">Polyporus arcularius HHB13444</name>
    <dbReference type="NCBI Taxonomy" id="1314778"/>
    <lineage>
        <taxon>Eukaryota</taxon>
        <taxon>Fungi</taxon>
        <taxon>Dikarya</taxon>
        <taxon>Basidiomycota</taxon>
        <taxon>Agaricomycotina</taxon>
        <taxon>Agaricomycetes</taxon>
        <taxon>Polyporales</taxon>
        <taxon>Polyporaceae</taxon>
        <taxon>Polyporus</taxon>
    </lineage>
</organism>
<dbReference type="InterPro" id="IPR011009">
    <property type="entry name" value="Kinase-like_dom_sf"/>
</dbReference>
<keyword evidence="4" id="KW-1185">Reference proteome</keyword>
<accession>A0A5C3PCA4</accession>
<dbReference type="Pfam" id="PF00069">
    <property type="entry name" value="Pkinase"/>
    <property type="match status" value="1"/>
</dbReference>
<dbReference type="Proteomes" id="UP000308197">
    <property type="component" value="Unassembled WGS sequence"/>
</dbReference>
<dbReference type="PANTHER" id="PTHR11909">
    <property type="entry name" value="CASEIN KINASE-RELATED"/>
    <property type="match status" value="1"/>
</dbReference>
<dbReference type="AlphaFoldDB" id="A0A5C3PCA4"/>
<dbReference type="GO" id="GO:0004674">
    <property type="term" value="F:protein serine/threonine kinase activity"/>
    <property type="evidence" value="ECO:0007669"/>
    <property type="project" value="UniProtKB-EC"/>
</dbReference>
<feature type="domain" description="Protein kinase" evidence="2">
    <location>
        <begin position="1"/>
        <end position="119"/>
    </location>
</feature>
<dbReference type="EMBL" id="ML211209">
    <property type="protein sequence ID" value="TFK86238.1"/>
    <property type="molecule type" value="Genomic_DNA"/>
</dbReference>
<evidence type="ECO:0000313" key="4">
    <source>
        <dbReference type="Proteomes" id="UP000308197"/>
    </source>
</evidence>
<protein>
    <recommendedName>
        <fullName evidence="1">non-specific serine/threonine protein kinase</fullName>
        <ecNumber evidence="1">2.7.11.1</ecNumber>
    </recommendedName>
</protein>
<proteinExistence type="predicted"/>
<dbReference type="Gene3D" id="1.10.510.10">
    <property type="entry name" value="Transferase(Phosphotransferase) domain 1"/>
    <property type="match status" value="1"/>
</dbReference>